<gene>
    <name evidence="1" type="ORF">S01H1_37602</name>
</gene>
<dbReference type="AlphaFoldDB" id="X0VKU7"/>
<proteinExistence type="predicted"/>
<evidence type="ECO:0000313" key="1">
    <source>
        <dbReference type="EMBL" id="GAG13103.1"/>
    </source>
</evidence>
<sequence length="86" mass="9841">PQLIPPEQWNESHEEVLAEQGLSTLYQSLLYLPFINLNLIYDNSRLVSELGDDLPHLPKFTDYVGEMLRVITPERLASEKVEGFGL</sequence>
<name>X0VKU7_9ZZZZ</name>
<comment type="caution">
    <text evidence="1">The sequence shown here is derived from an EMBL/GenBank/DDBJ whole genome shotgun (WGS) entry which is preliminary data.</text>
</comment>
<feature type="non-terminal residue" evidence="1">
    <location>
        <position position="1"/>
    </location>
</feature>
<accession>X0VKU7</accession>
<reference evidence="1" key="1">
    <citation type="journal article" date="2014" name="Front. Microbiol.">
        <title>High frequency of phylogenetically diverse reductive dehalogenase-homologous genes in deep subseafloor sedimentary metagenomes.</title>
        <authorList>
            <person name="Kawai M."/>
            <person name="Futagami T."/>
            <person name="Toyoda A."/>
            <person name="Takaki Y."/>
            <person name="Nishi S."/>
            <person name="Hori S."/>
            <person name="Arai W."/>
            <person name="Tsubouchi T."/>
            <person name="Morono Y."/>
            <person name="Uchiyama I."/>
            <person name="Ito T."/>
            <person name="Fujiyama A."/>
            <person name="Inagaki F."/>
            <person name="Takami H."/>
        </authorList>
    </citation>
    <scope>NUCLEOTIDE SEQUENCE</scope>
    <source>
        <strain evidence="1">Expedition CK06-06</strain>
    </source>
</reference>
<dbReference type="EMBL" id="BARS01023621">
    <property type="protein sequence ID" value="GAG13103.1"/>
    <property type="molecule type" value="Genomic_DNA"/>
</dbReference>
<protein>
    <submittedName>
        <fullName evidence="1">Uncharacterized protein</fullName>
    </submittedName>
</protein>
<organism evidence="1">
    <name type="scientific">marine sediment metagenome</name>
    <dbReference type="NCBI Taxonomy" id="412755"/>
    <lineage>
        <taxon>unclassified sequences</taxon>
        <taxon>metagenomes</taxon>
        <taxon>ecological metagenomes</taxon>
    </lineage>
</organism>